<dbReference type="SMART" id="SM00354">
    <property type="entry name" value="HTH_LACI"/>
    <property type="match status" value="1"/>
</dbReference>
<accession>A0ABW4QQJ2</accession>
<dbReference type="InterPro" id="IPR010982">
    <property type="entry name" value="Lambda_DNA-bd_dom_sf"/>
</dbReference>
<dbReference type="Gene3D" id="1.10.260.40">
    <property type="entry name" value="lambda repressor-like DNA-binding domains"/>
    <property type="match status" value="1"/>
</dbReference>
<dbReference type="Pfam" id="PF13377">
    <property type="entry name" value="Peripla_BP_3"/>
    <property type="match status" value="1"/>
</dbReference>
<dbReference type="PROSITE" id="PS50932">
    <property type="entry name" value="HTH_LACI_2"/>
    <property type="match status" value="1"/>
</dbReference>
<gene>
    <name evidence="5" type="ORF">ACFSDX_05435</name>
</gene>
<protein>
    <submittedName>
        <fullName evidence="5">LacI family DNA-binding transcriptional regulator</fullName>
    </submittedName>
</protein>
<dbReference type="InterPro" id="IPR046335">
    <property type="entry name" value="LacI/GalR-like_sensor"/>
</dbReference>
<dbReference type="Proteomes" id="UP001597197">
    <property type="component" value="Unassembled WGS sequence"/>
</dbReference>
<proteinExistence type="predicted"/>
<dbReference type="CDD" id="cd06267">
    <property type="entry name" value="PBP1_LacI_sugar_binding-like"/>
    <property type="match status" value="1"/>
</dbReference>
<dbReference type="EMBL" id="JBHUFD010000001">
    <property type="protein sequence ID" value="MFD1871858.1"/>
    <property type="molecule type" value="Genomic_DNA"/>
</dbReference>
<dbReference type="InterPro" id="IPR000843">
    <property type="entry name" value="HTH_LacI"/>
</dbReference>
<feature type="domain" description="HTH lacI-type" evidence="4">
    <location>
        <begin position="4"/>
        <end position="58"/>
    </location>
</feature>
<dbReference type="Pfam" id="PF00356">
    <property type="entry name" value="LacI"/>
    <property type="match status" value="1"/>
</dbReference>
<evidence type="ECO:0000313" key="5">
    <source>
        <dbReference type="EMBL" id="MFD1871858.1"/>
    </source>
</evidence>
<dbReference type="InterPro" id="IPR028082">
    <property type="entry name" value="Peripla_BP_I"/>
</dbReference>
<name>A0ABW4QQJ2_9BACT</name>
<comment type="caution">
    <text evidence="5">The sequence shown here is derived from an EMBL/GenBank/DDBJ whole genome shotgun (WGS) entry which is preliminary data.</text>
</comment>
<organism evidence="5 6">
    <name type="scientific">Hymenobacter bucti</name>
    <dbReference type="NCBI Taxonomy" id="1844114"/>
    <lineage>
        <taxon>Bacteria</taxon>
        <taxon>Pseudomonadati</taxon>
        <taxon>Bacteroidota</taxon>
        <taxon>Cytophagia</taxon>
        <taxon>Cytophagales</taxon>
        <taxon>Hymenobacteraceae</taxon>
        <taxon>Hymenobacter</taxon>
    </lineage>
</organism>
<keyword evidence="2 5" id="KW-0238">DNA-binding</keyword>
<keyword evidence="6" id="KW-1185">Reference proteome</keyword>
<keyword evidence="1" id="KW-0805">Transcription regulation</keyword>
<dbReference type="GO" id="GO:0003677">
    <property type="term" value="F:DNA binding"/>
    <property type="evidence" value="ECO:0007669"/>
    <property type="project" value="UniProtKB-KW"/>
</dbReference>
<evidence type="ECO:0000259" key="4">
    <source>
        <dbReference type="PROSITE" id="PS50932"/>
    </source>
</evidence>
<dbReference type="SUPFAM" id="SSF47413">
    <property type="entry name" value="lambda repressor-like DNA-binding domains"/>
    <property type="match status" value="1"/>
</dbReference>
<evidence type="ECO:0000256" key="2">
    <source>
        <dbReference type="ARBA" id="ARBA00023125"/>
    </source>
</evidence>
<dbReference type="RefSeq" id="WP_382312187.1">
    <property type="nucleotide sequence ID" value="NZ_JBHUFD010000001.1"/>
</dbReference>
<dbReference type="SUPFAM" id="SSF53822">
    <property type="entry name" value="Periplasmic binding protein-like I"/>
    <property type="match status" value="1"/>
</dbReference>
<sequence length="337" mass="36782">MEKVTLKQLAAELNLSTSTVSRALQDSYQIGAETKSRVLQLARRLSYVPNPHASSLGSRRSKTISVVIPEVTDSYFAQAINGIEAVAQERGYHVLIYLTHERLQQEQEILKEFQGGRVDGVIMSISAETTSSVHMRGLLAQQVPLILFDRAIEQVQTPTVLTNDLESSAQATWHLIERGCTTILFLSYFRNLSIGQARLAGYRQALQEAGLPFQPELVVDCGLDDESNLQLIREVLQKQAHTNGIIATAEGLTLSVYQACSELHLGIPADIKVVCFSNSRSAAILNPPLTTVVQPAFETGQAAARLLFKSLKNKNAVSASDSQVLPSKLVVRQSTGG</sequence>
<evidence type="ECO:0000313" key="6">
    <source>
        <dbReference type="Proteomes" id="UP001597197"/>
    </source>
</evidence>
<dbReference type="PANTHER" id="PTHR30146:SF109">
    <property type="entry name" value="HTH-TYPE TRANSCRIPTIONAL REGULATOR GALS"/>
    <property type="match status" value="1"/>
</dbReference>
<keyword evidence="3" id="KW-0804">Transcription</keyword>
<evidence type="ECO:0000256" key="3">
    <source>
        <dbReference type="ARBA" id="ARBA00023163"/>
    </source>
</evidence>
<dbReference type="CDD" id="cd01392">
    <property type="entry name" value="HTH_LacI"/>
    <property type="match status" value="1"/>
</dbReference>
<dbReference type="PANTHER" id="PTHR30146">
    <property type="entry name" value="LACI-RELATED TRANSCRIPTIONAL REPRESSOR"/>
    <property type="match status" value="1"/>
</dbReference>
<evidence type="ECO:0000256" key="1">
    <source>
        <dbReference type="ARBA" id="ARBA00023015"/>
    </source>
</evidence>
<reference evidence="6" key="1">
    <citation type="journal article" date="2019" name="Int. J. Syst. Evol. Microbiol.">
        <title>The Global Catalogue of Microorganisms (GCM) 10K type strain sequencing project: providing services to taxonomists for standard genome sequencing and annotation.</title>
        <authorList>
            <consortium name="The Broad Institute Genomics Platform"/>
            <consortium name="The Broad Institute Genome Sequencing Center for Infectious Disease"/>
            <person name="Wu L."/>
            <person name="Ma J."/>
        </authorList>
    </citation>
    <scope>NUCLEOTIDE SEQUENCE [LARGE SCALE GENOMIC DNA]</scope>
    <source>
        <strain evidence="6">CGMCC 1.15795</strain>
    </source>
</reference>
<dbReference type="Gene3D" id="3.40.50.2300">
    <property type="match status" value="2"/>
</dbReference>